<evidence type="ECO:0000313" key="1">
    <source>
        <dbReference type="EMBL" id="KAJ1081288.1"/>
    </source>
</evidence>
<keyword evidence="2" id="KW-1185">Reference proteome</keyword>
<dbReference type="EMBL" id="JANPWB010000016">
    <property type="protein sequence ID" value="KAJ1081288.1"/>
    <property type="molecule type" value="Genomic_DNA"/>
</dbReference>
<dbReference type="Proteomes" id="UP001066276">
    <property type="component" value="Chromosome 12"/>
</dbReference>
<sequence length="150" mass="16796">MIDSRDCTIIPRHVKKMSIQVVCCWMSGVWRRKVDKAHLGVHKASTPVIVLVPKFEQWFSLCGVFHHRWAHGEKKQNRRQMTRGSNLSVTAAGAASPFPWRHVQTQGSLLKLAFPFPLETHADAGITTRVGVSVSLETREMVLLKPGTSA</sequence>
<reference evidence="1" key="1">
    <citation type="journal article" date="2022" name="bioRxiv">
        <title>Sequencing and chromosome-scale assembly of the giantPleurodeles waltlgenome.</title>
        <authorList>
            <person name="Brown T."/>
            <person name="Elewa A."/>
            <person name="Iarovenko S."/>
            <person name="Subramanian E."/>
            <person name="Araus A.J."/>
            <person name="Petzold A."/>
            <person name="Susuki M."/>
            <person name="Suzuki K.-i.T."/>
            <person name="Hayashi T."/>
            <person name="Toyoda A."/>
            <person name="Oliveira C."/>
            <person name="Osipova E."/>
            <person name="Leigh N.D."/>
            <person name="Simon A."/>
            <person name="Yun M.H."/>
        </authorList>
    </citation>
    <scope>NUCLEOTIDE SEQUENCE</scope>
    <source>
        <strain evidence="1">20211129_DDA</strain>
        <tissue evidence="1">Liver</tissue>
    </source>
</reference>
<proteinExistence type="predicted"/>
<organism evidence="1 2">
    <name type="scientific">Pleurodeles waltl</name>
    <name type="common">Iberian ribbed newt</name>
    <dbReference type="NCBI Taxonomy" id="8319"/>
    <lineage>
        <taxon>Eukaryota</taxon>
        <taxon>Metazoa</taxon>
        <taxon>Chordata</taxon>
        <taxon>Craniata</taxon>
        <taxon>Vertebrata</taxon>
        <taxon>Euteleostomi</taxon>
        <taxon>Amphibia</taxon>
        <taxon>Batrachia</taxon>
        <taxon>Caudata</taxon>
        <taxon>Salamandroidea</taxon>
        <taxon>Salamandridae</taxon>
        <taxon>Pleurodelinae</taxon>
        <taxon>Pleurodeles</taxon>
    </lineage>
</organism>
<dbReference type="AlphaFoldDB" id="A0AAV7KWD5"/>
<accession>A0AAV7KWD5</accession>
<protein>
    <submittedName>
        <fullName evidence="1">Uncharacterized protein</fullName>
    </submittedName>
</protein>
<name>A0AAV7KWD5_PLEWA</name>
<evidence type="ECO:0000313" key="2">
    <source>
        <dbReference type="Proteomes" id="UP001066276"/>
    </source>
</evidence>
<comment type="caution">
    <text evidence="1">The sequence shown here is derived from an EMBL/GenBank/DDBJ whole genome shotgun (WGS) entry which is preliminary data.</text>
</comment>
<gene>
    <name evidence="1" type="ORF">NDU88_001470</name>
</gene>